<feature type="domain" description="NIPSNAP" evidence="3">
    <location>
        <begin position="137"/>
        <end position="229"/>
    </location>
</feature>
<protein>
    <recommendedName>
        <fullName evidence="3">NIPSNAP domain-containing protein</fullName>
    </recommendedName>
</protein>
<dbReference type="PANTHER" id="PTHR21017:SF17">
    <property type="entry name" value="PROTEIN NIPSNAP"/>
    <property type="match status" value="1"/>
</dbReference>
<dbReference type="EMBL" id="BABT02000153">
    <property type="protein sequence ID" value="GAA98598.1"/>
    <property type="molecule type" value="Genomic_DNA"/>
</dbReference>
<feature type="compositionally biased region" description="Basic and acidic residues" evidence="2">
    <location>
        <begin position="79"/>
        <end position="92"/>
    </location>
</feature>
<feature type="compositionally biased region" description="Low complexity" evidence="2">
    <location>
        <begin position="68"/>
        <end position="77"/>
    </location>
</feature>
<dbReference type="Proteomes" id="UP000009131">
    <property type="component" value="Unassembled WGS sequence"/>
</dbReference>
<dbReference type="eggNOG" id="KOG2883">
    <property type="taxonomic scope" value="Eukaryota"/>
</dbReference>
<dbReference type="InParanoid" id="G7E6Y8"/>
<evidence type="ECO:0000313" key="4">
    <source>
        <dbReference type="EMBL" id="GAA98598.1"/>
    </source>
</evidence>
<keyword evidence="5" id="KW-1185">Reference proteome</keyword>
<reference evidence="4 5" key="1">
    <citation type="journal article" date="2011" name="J. Gen. Appl. Microbiol.">
        <title>Draft genome sequencing of the enigmatic basidiomycete Mixia osmundae.</title>
        <authorList>
            <person name="Nishida H."/>
            <person name="Nagatsuka Y."/>
            <person name="Sugiyama J."/>
        </authorList>
    </citation>
    <scope>NUCLEOTIDE SEQUENCE [LARGE SCALE GENOMIC DNA]</scope>
    <source>
        <strain evidence="5">CBS 9802 / IAM 14324 / JCM 22182 / KY 12970</strain>
    </source>
</reference>
<comment type="similarity">
    <text evidence="1">Belongs to the NipSnap family.</text>
</comment>
<evidence type="ECO:0000256" key="1">
    <source>
        <dbReference type="ARBA" id="ARBA00005291"/>
    </source>
</evidence>
<dbReference type="InterPro" id="IPR012577">
    <property type="entry name" value="NIPSNAP"/>
</dbReference>
<dbReference type="Pfam" id="PF07978">
    <property type="entry name" value="NIPSNAP"/>
    <property type="match status" value="2"/>
</dbReference>
<name>G7E6Y8_MIXOS</name>
<feature type="region of interest" description="Disordered" evidence="2">
    <location>
        <begin position="68"/>
        <end position="92"/>
    </location>
</feature>
<dbReference type="InterPro" id="IPR011008">
    <property type="entry name" value="Dimeric_a/b-barrel"/>
</dbReference>
<dbReference type="AlphaFoldDB" id="G7E6Y8"/>
<accession>G7E6Y8</accession>
<dbReference type="SUPFAM" id="SSF54909">
    <property type="entry name" value="Dimeric alpha+beta barrel"/>
    <property type="match status" value="2"/>
</dbReference>
<dbReference type="InterPro" id="IPR051557">
    <property type="entry name" value="NipSnap_domain"/>
</dbReference>
<comment type="caution">
    <text evidence="4">The sequence shown here is derived from an EMBL/GenBank/DDBJ whole genome shotgun (WGS) entry which is preliminary data.</text>
</comment>
<dbReference type="OrthoDB" id="10262843at2759"/>
<dbReference type="PANTHER" id="PTHR21017">
    <property type="entry name" value="NIPSNAP-RELATED"/>
    <property type="match status" value="1"/>
</dbReference>
<dbReference type="Gene3D" id="3.30.70.100">
    <property type="match status" value="2"/>
</dbReference>
<dbReference type="GO" id="GO:0000423">
    <property type="term" value="P:mitophagy"/>
    <property type="evidence" value="ECO:0007669"/>
    <property type="project" value="UniProtKB-ARBA"/>
</dbReference>
<reference evidence="4 5" key="2">
    <citation type="journal article" date="2012" name="Open Biol.">
        <title>Characteristics of nucleosomes and linker DNA regions on the genome of the basidiomycete Mixia osmundae revealed by mono- and dinucleosome mapping.</title>
        <authorList>
            <person name="Nishida H."/>
            <person name="Kondo S."/>
            <person name="Matsumoto T."/>
            <person name="Suzuki Y."/>
            <person name="Yoshikawa H."/>
            <person name="Taylor T.D."/>
            <person name="Sugiyama J."/>
        </authorList>
    </citation>
    <scope>NUCLEOTIDE SEQUENCE [LARGE SCALE GENOMIC DNA]</scope>
    <source>
        <strain evidence="5">CBS 9802 / IAM 14324 / JCM 22182 / KY 12970</strain>
    </source>
</reference>
<dbReference type="STRING" id="764103.G7E6Y8"/>
<feature type="domain" description="NIPSNAP" evidence="3">
    <location>
        <begin position="243"/>
        <end position="340"/>
    </location>
</feature>
<sequence length="342" mass="38675">MHVHVRPRQAVSVRQSQHKLFASSALGHQTMMVLQRPVMQAARSARALPSTSLLASGVVCPLSTSLAPPSRSFSSSSHHQIERSRLVQQAEEPKKKGILGSLLHGSAKAQKEGVIEQQSHSTSVARGKYVHEIQKHKVYPGKVDEYKELIGNFYTHIANSPAYAVKLTGSWETIVGELDTFYHIFEFEGYAGYDSAQPKIAQSKEYAEFRQKVMPLIEARTSQICQEFAFWASAPPNQYGGIYELRSYTLKPGSLLEWETEWRRGLEARRKFVEPIGAWFAQIGSLHNVVHMWQYDSLESRAATRAKAWEVETWSQTVSKTVKLCYRMQADILKPLPFSPLR</sequence>
<evidence type="ECO:0000256" key="2">
    <source>
        <dbReference type="SAM" id="MobiDB-lite"/>
    </source>
</evidence>
<gene>
    <name evidence="4" type="primary">Mo05285</name>
    <name evidence="4" type="ORF">E5Q_05285</name>
</gene>
<organism evidence="4 5">
    <name type="scientific">Mixia osmundae (strain CBS 9802 / IAM 14324 / JCM 22182 / KY 12970)</name>
    <dbReference type="NCBI Taxonomy" id="764103"/>
    <lineage>
        <taxon>Eukaryota</taxon>
        <taxon>Fungi</taxon>
        <taxon>Dikarya</taxon>
        <taxon>Basidiomycota</taxon>
        <taxon>Pucciniomycotina</taxon>
        <taxon>Mixiomycetes</taxon>
        <taxon>Mixiales</taxon>
        <taxon>Mixiaceae</taxon>
        <taxon>Mixia</taxon>
    </lineage>
</organism>
<dbReference type="OMA" id="REKSWSV"/>
<proteinExistence type="inferred from homology"/>
<evidence type="ECO:0000259" key="3">
    <source>
        <dbReference type="Pfam" id="PF07978"/>
    </source>
</evidence>
<dbReference type="FunFam" id="3.30.70.100:FF:000004">
    <property type="entry name" value="NIPSNAP family protein"/>
    <property type="match status" value="1"/>
</dbReference>
<dbReference type="GO" id="GO:0005739">
    <property type="term" value="C:mitochondrion"/>
    <property type="evidence" value="ECO:0007669"/>
    <property type="project" value="TreeGrafter"/>
</dbReference>
<evidence type="ECO:0000313" key="5">
    <source>
        <dbReference type="Proteomes" id="UP000009131"/>
    </source>
</evidence>
<dbReference type="HOGENOM" id="CLU_053393_0_1_1"/>
<dbReference type="RefSeq" id="XP_014567591.1">
    <property type="nucleotide sequence ID" value="XM_014712105.1"/>
</dbReference>